<dbReference type="InterPro" id="IPR036419">
    <property type="entry name" value="Ribosomal_S3_C_sf"/>
</dbReference>
<dbReference type="InterPro" id="IPR009019">
    <property type="entry name" value="KH_sf_prok-type"/>
</dbReference>
<dbReference type="CDD" id="cd02412">
    <property type="entry name" value="KH-II_30S_S3"/>
    <property type="match status" value="1"/>
</dbReference>
<evidence type="ECO:0000256" key="2">
    <source>
        <dbReference type="ARBA" id="ARBA00022980"/>
    </source>
</evidence>
<evidence type="ECO:0000256" key="6">
    <source>
        <dbReference type="RuleBase" id="RU003624"/>
    </source>
</evidence>
<dbReference type="PROSITE" id="PS00548">
    <property type="entry name" value="RIBOSOMAL_S3"/>
    <property type="match status" value="1"/>
</dbReference>
<dbReference type="InterPro" id="IPR018280">
    <property type="entry name" value="Ribosomal_uS3_CS"/>
</dbReference>
<keyword evidence="7 10" id="KW-0934">Plastid</keyword>
<dbReference type="Gene3D" id="3.30.1140.32">
    <property type="entry name" value="Ribosomal protein S3, C-terminal domain"/>
    <property type="match status" value="1"/>
</dbReference>
<feature type="compositionally biased region" description="Low complexity" evidence="8">
    <location>
        <begin position="68"/>
        <end position="84"/>
    </location>
</feature>
<feature type="region of interest" description="Disordered" evidence="8">
    <location>
        <begin position="316"/>
        <end position="353"/>
    </location>
</feature>
<dbReference type="NCBIfam" id="TIGR01009">
    <property type="entry name" value="rpsC_bact"/>
    <property type="match status" value="1"/>
</dbReference>
<evidence type="ECO:0000256" key="3">
    <source>
        <dbReference type="ARBA" id="ARBA00023274"/>
    </source>
</evidence>
<keyword evidence="7 10" id="KW-0150">Chloroplast</keyword>
<feature type="region of interest" description="Disordered" evidence="8">
    <location>
        <begin position="68"/>
        <end position="103"/>
    </location>
</feature>
<proteinExistence type="inferred from homology"/>
<accession>A0A0S2ID77</accession>
<dbReference type="Pfam" id="PF00189">
    <property type="entry name" value="Ribosomal_S3_C"/>
    <property type="match status" value="1"/>
</dbReference>
<feature type="region of interest" description="Disordered" evidence="8">
    <location>
        <begin position="584"/>
        <end position="613"/>
    </location>
</feature>
<comment type="subcellular location">
    <subcellularLocation>
        <location evidence="5 7">Plastid</location>
        <location evidence="5 7">Chloroplast</location>
    </subcellularLocation>
</comment>
<dbReference type="GO" id="GO:0006412">
    <property type="term" value="P:translation"/>
    <property type="evidence" value="ECO:0007669"/>
    <property type="project" value="UniProtKB-UniRule"/>
</dbReference>
<comment type="similarity">
    <text evidence="1 5 6">Belongs to the universal ribosomal protein uS3 family.</text>
</comment>
<dbReference type="PANTHER" id="PTHR11760">
    <property type="entry name" value="30S/40S RIBOSOMAL PROTEIN S3"/>
    <property type="match status" value="1"/>
</dbReference>
<evidence type="ECO:0000313" key="10">
    <source>
        <dbReference type="EMBL" id="ALO21684.1"/>
    </source>
</evidence>
<dbReference type="InterPro" id="IPR057258">
    <property type="entry name" value="Ribosomal_uS3"/>
</dbReference>
<organism evidence="10">
    <name type="scientific">Stephanosphaera pluvialis</name>
    <dbReference type="NCBI Taxonomy" id="51712"/>
    <lineage>
        <taxon>Eukaryota</taxon>
        <taxon>Viridiplantae</taxon>
        <taxon>Chlorophyta</taxon>
        <taxon>core chlorophytes</taxon>
        <taxon>Chlorophyceae</taxon>
        <taxon>CS clade</taxon>
        <taxon>Chlamydomonadales</taxon>
        <taxon>Haematococcaceae</taxon>
        <taxon>Stephanosphaera</taxon>
    </lineage>
</organism>
<keyword evidence="3 5" id="KW-0687">Ribonucleoprotein</keyword>
<dbReference type="GO" id="GO:0003723">
    <property type="term" value="F:RNA binding"/>
    <property type="evidence" value="ECO:0007669"/>
    <property type="project" value="InterPro"/>
</dbReference>
<keyword evidence="2 5" id="KW-0689">Ribosomal protein</keyword>
<dbReference type="PANTHER" id="PTHR11760:SF19">
    <property type="entry name" value="SMALL RIBOSOMAL SUBUNIT PROTEIN US3C"/>
    <property type="match status" value="1"/>
</dbReference>
<dbReference type="InterPro" id="IPR005704">
    <property type="entry name" value="Ribosomal_uS3_bac-typ"/>
</dbReference>
<evidence type="ECO:0000256" key="7">
    <source>
        <dbReference type="RuleBase" id="RU003626"/>
    </source>
</evidence>
<dbReference type="EMBL" id="KT625367">
    <property type="protein sequence ID" value="ALO21684.1"/>
    <property type="molecule type" value="Genomic_DNA"/>
</dbReference>
<evidence type="ECO:0000256" key="5">
    <source>
        <dbReference type="HAMAP-Rule" id="MF_01309"/>
    </source>
</evidence>
<dbReference type="GO" id="GO:0003735">
    <property type="term" value="F:structural constituent of ribosome"/>
    <property type="evidence" value="ECO:0007669"/>
    <property type="project" value="InterPro"/>
</dbReference>
<reference evidence="10" key="1">
    <citation type="journal article" date="2015" name="BMC Evol. Biol.">
        <title>Chloroplast phylogenomic analysis of chlorophyte green algae identifies a novel lineage sister to the Sphaeropleales (Chlorophyceae).</title>
        <authorList>
            <person name="Lemieux C."/>
            <person name="Vincent A.T."/>
            <person name="Labarre A."/>
            <person name="Otis C."/>
            <person name="Turmel M."/>
        </authorList>
    </citation>
    <scope>NUCLEOTIDE SEQUENCE</scope>
</reference>
<dbReference type="AlphaFoldDB" id="A0A0S2ID77"/>
<protein>
    <recommendedName>
        <fullName evidence="4 5">Small ribosomal subunit protein uS3c</fullName>
    </recommendedName>
</protein>
<dbReference type="SUPFAM" id="SSF54821">
    <property type="entry name" value="Ribosomal protein S3 C-terminal domain"/>
    <property type="match status" value="1"/>
</dbReference>
<dbReference type="InterPro" id="IPR001351">
    <property type="entry name" value="Ribosomal_uS3_C"/>
</dbReference>
<dbReference type="HAMAP" id="MF_01309_B">
    <property type="entry name" value="Ribosomal_uS3_B"/>
    <property type="match status" value="1"/>
</dbReference>
<name>A0A0S2ID77_9CHLO</name>
<feature type="domain" description="Small ribosomal subunit protein uS3 C-terminal" evidence="9">
    <location>
        <begin position="1045"/>
        <end position="1126"/>
    </location>
</feature>
<evidence type="ECO:0000259" key="9">
    <source>
        <dbReference type="Pfam" id="PF00189"/>
    </source>
</evidence>
<geneLocation type="chloroplast" evidence="10"/>
<sequence>MGQKVHPLGFRVGITKKHQSQWFARFNKHKYAQTVLEDRMLRQTLTNLFPQLLNPVFKKKRVASREGSSVATDASSASRASEAKAITRGTAASVKGEGKKEEELTNVPKITRIKIERGLIPYEIGIQIHAENLEYVKTSIENLKVNRNILSKLQKTRRYLQHLRSSYNNLTSSPGLTVAPSLPSPRSMESPETLLSSGDSSHSAAFALGSAADAQQLLPSKTHKGDSKSLSQRGSMAAPGLRGGAGTGIGLETNQNRGFDVEKVGKEAKGSIKKTGLFSLFYSKNKNYKKNIIDWSISKFPKERRAYVGTDRALSAMGAPSMAGGGHRDPAPKGKSRKDKTATGLSFPSLRKGKGSPSLLSAFSTLPMSGDITGTFGTYNSKRNLSSRVQRLLLKRLKKRQNIRSRWSPSAFANGKNSGSVSKQFGTFGRQFPKARLLLTKNGNKYVQKLARSVSVINGQFPTNFLSLNNRKNVSPQLKDLSNSAKRVTICPSDLGQLSTLRPEGIGTGIPQIIFGAEATNEAASAFGSSKVFVPNASNNVLGVLQTRIKKKFVYTFINRMNSKFLQALKATLRIFADNFTPQGNGRGLDDRPLEGRGWPSNPWPSKGNGNQKQKFSLGWNKKWSSAFKSFESEELSSIRATGKNQKELMNFYYEKIQKINNYIKILEQKSLKKMESLRKDYISLGFIRKTESYSYYQMLMFLKKLKILVKQIKTKQKLSMLRGQFTTSPPRWPGAAIEPLLTNSSNGTVWQLPRTKAEGQFQQEGVGKFLSSNAISSKHPSPSMVGGSMAIPGHRRGGLRAPASVSLRSGTKAGYGEGLLNIGLSVNYQKLNNLDNECRKVLFIEYLKQIVKKHRTDNIYLYLSTIADARKDLRKLQQFTKKHASFLFGLNTSNFANNAISSASDPAYQSLQLRKDGTEGSSAPALIFGQGQVTTEEAFITNVDKVPQWPAPAIEGQQLREKVEERVYNVLYGRNGNTASPLAEGGTSKNEKTLPEIFLEQIEKQRNMFKDNVKLNPKIAIKFYSVNSKTLKAKASVVADSVVDALEKRKAFRKVIKDAKEELMRVPGVKGVKIQVAGRLNGAEIARSEWVRAGRVPLQTLRANLDYAYKTANTIYGIIGVKVWIFKGYTKLV</sequence>
<dbReference type="SUPFAM" id="SSF54814">
    <property type="entry name" value="Prokaryotic type KH domain (KH-domain type II)"/>
    <property type="match status" value="1"/>
</dbReference>
<gene>
    <name evidence="5 10" type="primary">rps3</name>
</gene>
<feature type="region of interest" description="Disordered" evidence="8">
    <location>
        <begin position="221"/>
        <end position="253"/>
    </location>
</feature>
<comment type="subunit">
    <text evidence="5 7">Part of the 30S ribosomal subunit.</text>
</comment>
<dbReference type="GO" id="GO:0022627">
    <property type="term" value="C:cytosolic small ribosomal subunit"/>
    <property type="evidence" value="ECO:0007669"/>
    <property type="project" value="TreeGrafter"/>
</dbReference>
<evidence type="ECO:0000256" key="4">
    <source>
        <dbReference type="ARBA" id="ARBA00035154"/>
    </source>
</evidence>
<evidence type="ECO:0000256" key="8">
    <source>
        <dbReference type="SAM" id="MobiDB-lite"/>
    </source>
</evidence>
<dbReference type="GO" id="GO:0009507">
    <property type="term" value="C:chloroplast"/>
    <property type="evidence" value="ECO:0007669"/>
    <property type="project" value="UniProtKB-SubCell"/>
</dbReference>
<feature type="region of interest" description="Disordered" evidence="8">
    <location>
        <begin position="170"/>
        <end position="200"/>
    </location>
</feature>
<evidence type="ECO:0000256" key="1">
    <source>
        <dbReference type="ARBA" id="ARBA00010761"/>
    </source>
</evidence>